<feature type="transmembrane region" description="Helical" evidence="18">
    <location>
        <begin position="352"/>
        <end position="376"/>
    </location>
</feature>
<dbReference type="InterPro" id="IPR008250">
    <property type="entry name" value="ATPase_P-typ_transduc_dom_A_sf"/>
</dbReference>
<reference evidence="20 21" key="1">
    <citation type="submission" date="2020-04" db="EMBL/GenBank/DDBJ databases">
        <authorList>
            <person name="De Canck E."/>
        </authorList>
    </citation>
    <scope>NUCLEOTIDE SEQUENCE [LARGE SCALE GENOMIC DNA]</scope>
    <source>
        <strain evidence="20 21">LMG 3431</strain>
    </source>
</reference>
<dbReference type="Gene3D" id="3.40.50.1000">
    <property type="entry name" value="HAD superfamily/HAD-like"/>
    <property type="match status" value="1"/>
</dbReference>
<evidence type="ECO:0000256" key="15">
    <source>
        <dbReference type="ARBA" id="ARBA00023136"/>
    </source>
</evidence>
<keyword evidence="21" id="KW-1185">Reference proteome</keyword>
<dbReference type="InterPro" id="IPR001757">
    <property type="entry name" value="P_typ_ATPase"/>
</dbReference>
<keyword evidence="13" id="KW-1278">Translocase</keyword>
<dbReference type="SFLD" id="SFLDS00003">
    <property type="entry name" value="Haloacid_Dehalogenase"/>
    <property type="match status" value="1"/>
</dbReference>
<evidence type="ECO:0000256" key="17">
    <source>
        <dbReference type="ARBA" id="ARBA00047295"/>
    </source>
</evidence>
<dbReference type="GO" id="GO:0015444">
    <property type="term" value="F:P-type magnesium transporter activity"/>
    <property type="evidence" value="ECO:0007669"/>
    <property type="project" value="UniProtKB-EC"/>
</dbReference>
<dbReference type="SFLD" id="SFLDG00002">
    <property type="entry name" value="C1.7:_P-type_atpase_like"/>
    <property type="match status" value="1"/>
</dbReference>
<evidence type="ECO:0000256" key="5">
    <source>
        <dbReference type="ARBA" id="ARBA00013555"/>
    </source>
</evidence>
<keyword evidence="6" id="KW-1003">Cell membrane</keyword>
<evidence type="ECO:0000256" key="12">
    <source>
        <dbReference type="ARBA" id="ARBA00022842"/>
    </source>
</evidence>
<comment type="similarity">
    <text evidence="3">Belongs to the cation transport ATPase (P-type) (TC 3.A.3) family. Type IIIB subfamily.</text>
</comment>
<dbReference type="Gene3D" id="2.70.150.10">
    <property type="entry name" value="Calcium-transporting ATPase, cytoplasmic transduction domain A"/>
    <property type="match status" value="1"/>
</dbReference>
<feature type="domain" description="Cation-transporting P-type ATPase N-terminal" evidence="19">
    <location>
        <begin position="53"/>
        <end position="126"/>
    </location>
</feature>
<dbReference type="Proteomes" id="UP000494108">
    <property type="component" value="Unassembled WGS sequence"/>
</dbReference>
<evidence type="ECO:0000313" key="21">
    <source>
        <dbReference type="Proteomes" id="UP000494108"/>
    </source>
</evidence>
<accession>A0A6S7A1H1</accession>
<comment type="subcellular location">
    <subcellularLocation>
        <location evidence="2">Cell inner membrane</location>
        <topology evidence="2">Multi-pass membrane protein</topology>
    </subcellularLocation>
</comment>
<protein>
    <recommendedName>
        <fullName evidence="5">Magnesium-transporting ATPase, P-type 1</fullName>
        <ecNumber evidence="4">7.2.2.14</ecNumber>
    </recommendedName>
    <alternativeName>
        <fullName evidence="16">Mg(2+) transport ATPase, P-type 1</fullName>
    </alternativeName>
</protein>
<dbReference type="GO" id="GO:0005524">
    <property type="term" value="F:ATP binding"/>
    <property type="evidence" value="ECO:0007669"/>
    <property type="project" value="UniProtKB-KW"/>
</dbReference>
<evidence type="ECO:0000256" key="14">
    <source>
        <dbReference type="ARBA" id="ARBA00022989"/>
    </source>
</evidence>
<evidence type="ECO:0000256" key="1">
    <source>
        <dbReference type="ARBA" id="ARBA00003954"/>
    </source>
</evidence>
<gene>
    <name evidence="20" type="primary">mgtA_2</name>
    <name evidence="20" type="ORF">LMG3431_05709</name>
</gene>
<evidence type="ECO:0000256" key="11">
    <source>
        <dbReference type="ARBA" id="ARBA00022840"/>
    </source>
</evidence>
<dbReference type="Gene3D" id="1.20.1110.10">
    <property type="entry name" value="Calcium-transporting ATPase, transmembrane domain"/>
    <property type="match status" value="1"/>
</dbReference>
<dbReference type="InterPro" id="IPR023214">
    <property type="entry name" value="HAD_sf"/>
</dbReference>
<dbReference type="SFLD" id="SFLDF00027">
    <property type="entry name" value="p-type_atpase"/>
    <property type="match status" value="1"/>
</dbReference>
<evidence type="ECO:0000256" key="13">
    <source>
        <dbReference type="ARBA" id="ARBA00022967"/>
    </source>
</evidence>
<dbReference type="InterPro" id="IPR023299">
    <property type="entry name" value="ATPase_P-typ_cyto_dom_N"/>
</dbReference>
<dbReference type="Pfam" id="PF00689">
    <property type="entry name" value="Cation_ATPase_C"/>
    <property type="match status" value="1"/>
</dbReference>
<feature type="transmembrane region" description="Helical" evidence="18">
    <location>
        <begin position="805"/>
        <end position="828"/>
    </location>
</feature>
<dbReference type="InterPro" id="IPR059000">
    <property type="entry name" value="ATPase_P-type_domA"/>
</dbReference>
<keyword evidence="11" id="KW-0067">ATP-binding</keyword>
<dbReference type="EC" id="7.2.2.14" evidence="4"/>
<keyword evidence="12" id="KW-0460">Magnesium</keyword>
<feature type="transmembrane region" description="Helical" evidence="18">
    <location>
        <begin position="871"/>
        <end position="894"/>
    </location>
</feature>
<evidence type="ECO:0000259" key="19">
    <source>
        <dbReference type="SMART" id="SM00831"/>
    </source>
</evidence>
<dbReference type="InterPro" id="IPR006415">
    <property type="entry name" value="P-type_ATPase_IIIB"/>
</dbReference>
<dbReference type="PANTHER" id="PTHR42861">
    <property type="entry name" value="CALCIUM-TRANSPORTING ATPASE"/>
    <property type="match status" value="1"/>
</dbReference>
<keyword evidence="8" id="KW-0597">Phosphoprotein</keyword>
<dbReference type="PRINTS" id="PR01836">
    <property type="entry name" value="MGATPASE"/>
</dbReference>
<dbReference type="NCBIfam" id="TIGR01524">
    <property type="entry name" value="ATPase-IIIB_Mg"/>
    <property type="match status" value="1"/>
</dbReference>
<dbReference type="SUPFAM" id="SSF81653">
    <property type="entry name" value="Calcium ATPase, transduction domain A"/>
    <property type="match status" value="1"/>
</dbReference>
<dbReference type="AlphaFoldDB" id="A0A6S7A1H1"/>
<dbReference type="InterPro" id="IPR044492">
    <property type="entry name" value="P_typ_ATPase_HD_dom"/>
</dbReference>
<dbReference type="InterPro" id="IPR004014">
    <property type="entry name" value="ATPase_P-typ_cation-transptr_N"/>
</dbReference>
<dbReference type="RefSeq" id="WP_175177934.1">
    <property type="nucleotide sequence ID" value="NZ_CADIJX010000013.1"/>
</dbReference>
<evidence type="ECO:0000256" key="18">
    <source>
        <dbReference type="SAM" id="Phobius"/>
    </source>
</evidence>
<comment type="catalytic activity">
    <reaction evidence="17">
        <text>Mg(2+)(out) + ATP + H2O = Mg(2+)(in) + ADP + phosphate + H(+)</text>
        <dbReference type="Rhea" id="RHEA:10260"/>
        <dbReference type="ChEBI" id="CHEBI:15377"/>
        <dbReference type="ChEBI" id="CHEBI:15378"/>
        <dbReference type="ChEBI" id="CHEBI:18420"/>
        <dbReference type="ChEBI" id="CHEBI:30616"/>
        <dbReference type="ChEBI" id="CHEBI:43474"/>
        <dbReference type="ChEBI" id="CHEBI:456216"/>
        <dbReference type="EC" id="7.2.2.14"/>
    </reaction>
</comment>
<dbReference type="SUPFAM" id="SSF81665">
    <property type="entry name" value="Calcium ATPase, transmembrane domain M"/>
    <property type="match status" value="1"/>
</dbReference>
<dbReference type="Pfam" id="PF00122">
    <property type="entry name" value="E1-E2_ATPase"/>
    <property type="match status" value="1"/>
</dbReference>
<dbReference type="GO" id="GO:0016887">
    <property type="term" value="F:ATP hydrolysis activity"/>
    <property type="evidence" value="ECO:0007669"/>
    <property type="project" value="InterPro"/>
</dbReference>
<keyword evidence="14 18" id="KW-1133">Transmembrane helix</keyword>
<feature type="transmembrane region" description="Helical" evidence="18">
    <location>
        <begin position="322"/>
        <end position="340"/>
    </location>
</feature>
<dbReference type="InterPro" id="IPR023298">
    <property type="entry name" value="ATPase_P-typ_TM_dom_sf"/>
</dbReference>
<proteinExistence type="inferred from homology"/>
<dbReference type="SMART" id="SM00831">
    <property type="entry name" value="Cation_ATPase_N"/>
    <property type="match status" value="1"/>
</dbReference>
<dbReference type="Pfam" id="PF12710">
    <property type="entry name" value="HAD"/>
    <property type="match status" value="1"/>
</dbReference>
<keyword evidence="9 18" id="KW-0812">Transmembrane</keyword>
<feature type="transmembrane region" description="Helical" evidence="18">
    <location>
        <begin position="906"/>
        <end position="924"/>
    </location>
</feature>
<evidence type="ECO:0000256" key="6">
    <source>
        <dbReference type="ARBA" id="ARBA00022475"/>
    </source>
</evidence>
<sequence>MFTFLKSFFSSASGRRRAGRHFRRSPILEQGSGVVAASAPSATSRRVNRRMLDMSHMGLDALFSLLGSGRGGLSDAQAQAAREHHGANEVDHEKPLSWHAHLWLSYRNPFNLLLTALAALSWLTDVWMAEPDDQSWTAVVIIGSMVVISTVLRFVQELRSNRAAEALKAMVQNTATVLRSDTMAPAAGGNGHRLYGALLHESGSHQLEMPLAELVPGDVVLLSAGDMIPADCRILNAKDLFIAQAALTGESLPVEKHAIQRVETGNSLELENMAFMGTNVVSGSGSALVVATGANTYFGQLAGRVTQATRAPTQFQQGINRVSWVLIRFMLVMAPIVMLINGFTKGDWLEALLFALAIAVGLTPEMLPMIVTATLAKGALRMSRRKVVVKRLDAIQNLGAMNVLCTDKTGTLTQDRIALERHTDVYGTSSDDVLAYAYLNSYYQTGLKNLLDVAVLQHAEVQRSLNLATRYRKVDEIPFDFSRRRMSVVVNETENGRDHHELICKGALEEMLSVCTRLRVGSEVHLLTDSRRADIRRVTAELNRDGLRVIAVGVREMPPTQQTYGVADESDLVLVGYIAFLDPPKESTGPALAALHASGIEVKVLTGDVELVTQKVCREVGFEVRKIYLGSEIEVMDDAQLAGAVREANVFARLTPAHKERIVRSLRAQGNTVGFMGDGINDAPALRAADVGISVDSAVDISKEAADIILLEKSLMVLEDGVIEGRKTFCNMLKYLKMTASSNFGNVFSVLVASAFLPFLPMLPIHLLLQNLMYDISQTAIPFDNVDEELLKKPQQWDPDGLGRFMVFFGPISSIFDIATYALMWYVFQANAPEHQTLFQSGWFVEGLLSQTLIVHMIRTRRIPFLQSRAAWPLMAMTVMVVVMGLILPFSPLAEYFQLQALPWSYFPWLVGILLSYCVLTQLLKGIWVRRYGWQ</sequence>
<dbReference type="SUPFAM" id="SSF56784">
    <property type="entry name" value="HAD-like"/>
    <property type="match status" value="1"/>
</dbReference>
<dbReference type="NCBIfam" id="NF011702">
    <property type="entry name" value="PRK15122.1"/>
    <property type="match status" value="1"/>
</dbReference>
<dbReference type="Pfam" id="PF13246">
    <property type="entry name" value="Cation_ATPase"/>
    <property type="match status" value="1"/>
</dbReference>
<evidence type="ECO:0000256" key="8">
    <source>
        <dbReference type="ARBA" id="ARBA00022553"/>
    </source>
</evidence>
<dbReference type="InterPro" id="IPR018303">
    <property type="entry name" value="ATPase_P-typ_P_site"/>
</dbReference>
<evidence type="ECO:0000256" key="2">
    <source>
        <dbReference type="ARBA" id="ARBA00004429"/>
    </source>
</evidence>
<evidence type="ECO:0000256" key="10">
    <source>
        <dbReference type="ARBA" id="ARBA00022741"/>
    </source>
</evidence>
<keyword evidence="15 18" id="KW-0472">Membrane</keyword>
<evidence type="ECO:0000256" key="9">
    <source>
        <dbReference type="ARBA" id="ARBA00022692"/>
    </source>
</evidence>
<evidence type="ECO:0000256" key="7">
    <source>
        <dbReference type="ARBA" id="ARBA00022519"/>
    </source>
</evidence>
<dbReference type="SUPFAM" id="SSF81660">
    <property type="entry name" value="Metal cation-transporting ATPase, ATP-binding domain N"/>
    <property type="match status" value="1"/>
</dbReference>
<evidence type="ECO:0000256" key="3">
    <source>
        <dbReference type="ARBA" id="ARBA00008746"/>
    </source>
</evidence>
<organism evidence="20 21">
    <name type="scientific">Achromobacter pestifer</name>
    <dbReference type="NCBI Taxonomy" id="1353889"/>
    <lineage>
        <taxon>Bacteria</taxon>
        <taxon>Pseudomonadati</taxon>
        <taxon>Pseudomonadota</taxon>
        <taxon>Betaproteobacteria</taxon>
        <taxon>Burkholderiales</taxon>
        <taxon>Alcaligenaceae</taxon>
        <taxon>Achromobacter</taxon>
    </lineage>
</organism>
<dbReference type="Pfam" id="PF00690">
    <property type="entry name" value="Cation_ATPase_N"/>
    <property type="match status" value="1"/>
</dbReference>
<evidence type="ECO:0000256" key="4">
    <source>
        <dbReference type="ARBA" id="ARBA00012786"/>
    </source>
</evidence>
<dbReference type="PROSITE" id="PS00154">
    <property type="entry name" value="ATPASE_E1_E2"/>
    <property type="match status" value="1"/>
</dbReference>
<name>A0A6S7A1H1_9BURK</name>
<comment type="function">
    <text evidence="1">Mediates magnesium influx to the cytosol.</text>
</comment>
<evidence type="ECO:0000256" key="16">
    <source>
        <dbReference type="ARBA" id="ARBA00029806"/>
    </source>
</evidence>
<dbReference type="CDD" id="cd02077">
    <property type="entry name" value="P-type_ATPase_Mg"/>
    <property type="match status" value="1"/>
</dbReference>
<dbReference type="InterPro" id="IPR006068">
    <property type="entry name" value="ATPase_P-typ_cation-transptr_C"/>
</dbReference>
<evidence type="ECO:0000313" key="20">
    <source>
        <dbReference type="EMBL" id="CAB3706090.1"/>
    </source>
</evidence>
<keyword evidence="10" id="KW-0547">Nucleotide-binding</keyword>
<dbReference type="NCBIfam" id="TIGR01494">
    <property type="entry name" value="ATPase_P-type"/>
    <property type="match status" value="2"/>
</dbReference>
<dbReference type="InterPro" id="IPR036412">
    <property type="entry name" value="HAD-like_sf"/>
</dbReference>
<dbReference type="GO" id="GO:0005886">
    <property type="term" value="C:plasma membrane"/>
    <property type="evidence" value="ECO:0007669"/>
    <property type="project" value="UniProtKB-SubCell"/>
</dbReference>
<dbReference type="EMBL" id="CADIJX010000013">
    <property type="protein sequence ID" value="CAB3706090.1"/>
    <property type="molecule type" value="Genomic_DNA"/>
</dbReference>
<keyword evidence="7" id="KW-0997">Cell inner membrane</keyword>
<dbReference type="Gene3D" id="3.40.1110.10">
    <property type="entry name" value="Calcium-transporting ATPase, cytoplasmic domain N"/>
    <property type="match status" value="1"/>
</dbReference>
<feature type="transmembrane region" description="Helical" evidence="18">
    <location>
        <begin position="744"/>
        <end position="769"/>
    </location>
</feature>